<dbReference type="AlphaFoldDB" id="A0A0J9GV83"/>
<proteinExistence type="predicted"/>
<feature type="signal peptide" evidence="1">
    <location>
        <begin position="1"/>
        <end position="19"/>
    </location>
</feature>
<gene>
    <name evidence="2" type="ORF">AIOL_002448</name>
</gene>
<dbReference type="RefSeq" id="WP_152912508.1">
    <property type="nucleotide sequence ID" value="NZ_LFTY01000002.1"/>
</dbReference>
<keyword evidence="1" id="KW-0732">Signal</keyword>
<evidence type="ECO:0000313" key="3">
    <source>
        <dbReference type="Proteomes" id="UP000037178"/>
    </source>
</evidence>
<accession>A0A0J9GV83</accession>
<keyword evidence="3" id="KW-1185">Reference proteome</keyword>
<dbReference type="OrthoDB" id="9921236at2"/>
<sequence length="124" mass="13531">MRLLLSAALLALTATPILAENFRCVRTSLSSNGFVNAQAAESWFPKVIEFRVNGDDVVSNYYGSGSVQRKGGRLYFKFDLEADGSHDRSVTYTFIPKSGRFSAKLGAYGRYATTNGSRGKCQTG</sequence>
<organism evidence="2 3">
    <name type="scientific">Candidatus Rhodobacter oscarellae</name>
    <dbReference type="NCBI Taxonomy" id="1675527"/>
    <lineage>
        <taxon>Bacteria</taxon>
        <taxon>Pseudomonadati</taxon>
        <taxon>Pseudomonadota</taxon>
        <taxon>Alphaproteobacteria</taxon>
        <taxon>Rhodobacterales</taxon>
        <taxon>Rhodobacter group</taxon>
        <taxon>Rhodobacter</taxon>
    </lineage>
</organism>
<protein>
    <submittedName>
        <fullName evidence="2">Uncharacterized protein</fullName>
    </submittedName>
</protein>
<dbReference type="PATRIC" id="fig|1675527.3.peg.2569"/>
<comment type="caution">
    <text evidence="2">The sequence shown here is derived from an EMBL/GenBank/DDBJ whole genome shotgun (WGS) entry which is preliminary data.</text>
</comment>
<name>A0A0J9GV83_9RHOB</name>
<dbReference type="EMBL" id="LFTY01000002">
    <property type="protein sequence ID" value="KMW57483.1"/>
    <property type="molecule type" value="Genomic_DNA"/>
</dbReference>
<reference evidence="2 3" key="1">
    <citation type="submission" date="2015-06" db="EMBL/GenBank/DDBJ databases">
        <title>Draft genome sequence of an Alphaproteobacteria species associated to the Mediterranean sponge Oscarella lobularis.</title>
        <authorList>
            <person name="Jourda C."/>
            <person name="Santini S."/>
            <person name="Claverie J.-M."/>
        </authorList>
    </citation>
    <scope>NUCLEOTIDE SEQUENCE [LARGE SCALE GENOMIC DNA]</scope>
    <source>
        <strain evidence="2">IGS</strain>
    </source>
</reference>
<dbReference type="Proteomes" id="UP000037178">
    <property type="component" value="Unassembled WGS sequence"/>
</dbReference>
<feature type="chain" id="PRO_5005319973" evidence="1">
    <location>
        <begin position="20"/>
        <end position="124"/>
    </location>
</feature>
<evidence type="ECO:0000313" key="2">
    <source>
        <dbReference type="EMBL" id="KMW57483.1"/>
    </source>
</evidence>
<evidence type="ECO:0000256" key="1">
    <source>
        <dbReference type="SAM" id="SignalP"/>
    </source>
</evidence>
<dbReference type="STRING" id="1675527.AIOL_002448"/>